<evidence type="ECO:0000256" key="5">
    <source>
        <dbReference type="ARBA" id="ARBA00023163"/>
    </source>
</evidence>
<feature type="region of interest" description="Disordered" evidence="8">
    <location>
        <begin position="1"/>
        <end position="64"/>
    </location>
</feature>
<keyword evidence="3" id="KW-0677">Repeat</keyword>
<dbReference type="Pfam" id="PF02671">
    <property type="entry name" value="PAH"/>
    <property type="match status" value="2"/>
</dbReference>
<feature type="region of interest" description="Disordered" evidence="8">
    <location>
        <begin position="714"/>
        <end position="739"/>
    </location>
</feature>
<reference evidence="11" key="1">
    <citation type="journal article" date="2018" name="Nat. Microbiol.">
        <title>Leveraging single-cell genomics to expand the fungal tree of life.</title>
        <authorList>
            <person name="Ahrendt S.R."/>
            <person name="Quandt C.A."/>
            <person name="Ciobanu D."/>
            <person name="Clum A."/>
            <person name="Salamov A."/>
            <person name="Andreopoulos B."/>
            <person name="Cheng J.F."/>
            <person name="Woyke T."/>
            <person name="Pelin A."/>
            <person name="Henrissat B."/>
            <person name="Reynolds N.K."/>
            <person name="Benny G.L."/>
            <person name="Smith M.E."/>
            <person name="James T.Y."/>
            <person name="Grigoriev I.V."/>
        </authorList>
    </citation>
    <scope>NUCLEOTIDE SEQUENCE [LARGE SCALE GENOMIC DNA]</scope>
    <source>
        <strain evidence="11">CSF55</strain>
    </source>
</reference>
<feature type="domain" description="Histone deacetylase interacting" evidence="9">
    <location>
        <begin position="503"/>
        <end position="603"/>
    </location>
</feature>
<name>A0A4P9YHJ2_ROZAC</name>
<comment type="subcellular location">
    <subcellularLocation>
        <location evidence="1 7">Nucleus</location>
    </subcellularLocation>
</comment>
<evidence type="ECO:0000256" key="3">
    <source>
        <dbReference type="ARBA" id="ARBA00022737"/>
    </source>
</evidence>
<dbReference type="Gene3D" id="1.20.1160.11">
    <property type="entry name" value="Paired amphipathic helix"/>
    <property type="match status" value="3"/>
</dbReference>
<sequence>MEPSQNKESVVNSTSERERSHVSVGNGVLSGSGGSISGHPATGSIGGGGGIGIGRPSGQKLPPMMPLAGSGIRPVHTTFHASGPAPPGNTGERMVSGYGAGRGVGGRPVPQQSIGRPVINDAFSYLDLVRRQFENHPVIYSQFLDIMKDFKTNMIGTLGVIERVSQLFRGFPELIKGFNTFLPPGYRIDVRENGDMEIKQPNQSFPTVVKMGQTYTAPTAANQSSSLLNNSGMSGGISSGSSGMNIGSSGMMANTSAPGSVPSGSHQPAGNVTPVRPPFSGNAQGPNKNNAKNAEFSNAISYVNKIKNRFVHEPEVYKGFLEILHTFSKDPVSLNENHTDLLEDFAHFLPDYPGKMKILMQNSEYRKTMQPKQPIVRQQVKRQVNASVVQSTPVPKKMKSSARIEQVIQQKQEFDEQEFFEKVKKHLNNRSVYSEFLKCINLYTNEIIGEKELVGLVYNFIGKATELMEWFKKFIGYKEPVGDNFEPLPKDNQNQSSLIDLSKCKKHGSYRVYPRNYERPKCSGKDSIAEETINEILVSCPQFNSEDNAFLASKKNQYEEILFKCEDERFEMDLLIEANAATIQVLEPLYKKLQTLSRDEAEQIRLGDDFGGTSSVVYIKAIKRIYADKSNEVIEHLKKNPLIAVPVVLRRLKQKDEEWRKSQREWNKIWREIHFKNHYKSLDHQGINFKTNDRKNLNFKTLINEIEAISLEKSKESREREGRDRDRESKPIDKTIDNSIKSNKALKTLKVE</sequence>
<evidence type="ECO:0000259" key="9">
    <source>
        <dbReference type="SMART" id="SM00761"/>
    </source>
</evidence>
<dbReference type="InterPro" id="IPR013194">
    <property type="entry name" value="HDAC_interact_dom"/>
</dbReference>
<dbReference type="GO" id="GO:0000785">
    <property type="term" value="C:chromatin"/>
    <property type="evidence" value="ECO:0007669"/>
    <property type="project" value="TreeGrafter"/>
</dbReference>
<dbReference type="PANTHER" id="PTHR12346:SF0">
    <property type="entry name" value="SIN3A, ISOFORM G"/>
    <property type="match status" value="1"/>
</dbReference>
<dbReference type="Pfam" id="PF08295">
    <property type="entry name" value="Sin3_corepress"/>
    <property type="match status" value="1"/>
</dbReference>
<evidence type="ECO:0000256" key="4">
    <source>
        <dbReference type="ARBA" id="ARBA00023015"/>
    </source>
</evidence>
<feature type="compositionally biased region" description="Gly residues" evidence="8">
    <location>
        <begin position="44"/>
        <end position="55"/>
    </location>
</feature>
<dbReference type="PANTHER" id="PTHR12346">
    <property type="entry name" value="SIN3B-RELATED"/>
    <property type="match status" value="1"/>
</dbReference>
<evidence type="ECO:0000256" key="1">
    <source>
        <dbReference type="ARBA" id="ARBA00004123"/>
    </source>
</evidence>
<proteinExistence type="predicted"/>
<protein>
    <recommendedName>
        <fullName evidence="9">Histone deacetylase interacting domain-containing protein</fullName>
    </recommendedName>
</protein>
<feature type="compositionally biased region" description="Polar residues" evidence="8">
    <location>
        <begin position="253"/>
        <end position="270"/>
    </location>
</feature>
<dbReference type="EMBL" id="ML005717">
    <property type="protein sequence ID" value="RKP17690.1"/>
    <property type="molecule type" value="Genomic_DNA"/>
</dbReference>
<dbReference type="AlphaFoldDB" id="A0A4P9YHJ2"/>
<feature type="compositionally biased region" description="Polar residues" evidence="8">
    <location>
        <begin position="281"/>
        <end position="291"/>
    </location>
</feature>
<evidence type="ECO:0000313" key="10">
    <source>
        <dbReference type="EMBL" id="RKP17690.1"/>
    </source>
</evidence>
<accession>A0A4P9YHJ2</accession>
<evidence type="ECO:0000256" key="2">
    <source>
        <dbReference type="ARBA" id="ARBA00022491"/>
    </source>
</evidence>
<gene>
    <name evidence="10" type="ORF">ROZALSC1DRAFT_23960</name>
</gene>
<dbReference type="GO" id="GO:0000122">
    <property type="term" value="P:negative regulation of transcription by RNA polymerase II"/>
    <property type="evidence" value="ECO:0007669"/>
    <property type="project" value="TreeGrafter"/>
</dbReference>
<keyword evidence="4" id="KW-0805">Transcription regulation</keyword>
<dbReference type="Proteomes" id="UP000281549">
    <property type="component" value="Unassembled WGS sequence"/>
</dbReference>
<feature type="compositionally biased region" description="Basic and acidic residues" evidence="8">
    <location>
        <begin position="714"/>
        <end position="736"/>
    </location>
</feature>
<keyword evidence="6 7" id="KW-0539">Nucleus</keyword>
<dbReference type="FunFam" id="1.20.1160.11:FF:000001">
    <property type="entry name" value="Paired amphipathic helix protein Sin3"/>
    <property type="match status" value="1"/>
</dbReference>
<dbReference type="FunFam" id="1.20.1160.11:FF:000002">
    <property type="entry name" value="Paired amphipathic helix protein SIN3"/>
    <property type="match status" value="1"/>
</dbReference>
<dbReference type="InterPro" id="IPR003822">
    <property type="entry name" value="PAH"/>
</dbReference>
<organism evidence="10 11">
    <name type="scientific">Rozella allomycis (strain CSF55)</name>
    <dbReference type="NCBI Taxonomy" id="988480"/>
    <lineage>
        <taxon>Eukaryota</taxon>
        <taxon>Fungi</taxon>
        <taxon>Fungi incertae sedis</taxon>
        <taxon>Cryptomycota</taxon>
        <taxon>Cryptomycota incertae sedis</taxon>
        <taxon>Rozella</taxon>
    </lineage>
</organism>
<evidence type="ECO:0000256" key="7">
    <source>
        <dbReference type="PROSITE-ProRule" id="PRU00810"/>
    </source>
</evidence>
<feature type="compositionally biased region" description="Polar residues" evidence="8">
    <location>
        <begin position="1"/>
        <end position="14"/>
    </location>
</feature>
<feature type="region of interest" description="Disordered" evidence="8">
    <location>
        <begin position="244"/>
        <end position="291"/>
    </location>
</feature>
<dbReference type="GO" id="GO:0000118">
    <property type="term" value="C:histone deacetylase complex"/>
    <property type="evidence" value="ECO:0007669"/>
    <property type="project" value="TreeGrafter"/>
</dbReference>
<evidence type="ECO:0000313" key="11">
    <source>
        <dbReference type="Proteomes" id="UP000281549"/>
    </source>
</evidence>
<feature type="non-terminal residue" evidence="10">
    <location>
        <position position="752"/>
    </location>
</feature>
<evidence type="ECO:0000256" key="6">
    <source>
        <dbReference type="ARBA" id="ARBA00023242"/>
    </source>
</evidence>
<dbReference type="SUPFAM" id="SSF47762">
    <property type="entry name" value="PAH2 domain"/>
    <property type="match status" value="3"/>
</dbReference>
<dbReference type="InterPro" id="IPR036600">
    <property type="entry name" value="PAH_sf"/>
</dbReference>
<dbReference type="GO" id="GO:0003714">
    <property type="term" value="F:transcription corepressor activity"/>
    <property type="evidence" value="ECO:0007669"/>
    <property type="project" value="InterPro"/>
</dbReference>
<keyword evidence="5" id="KW-0804">Transcription</keyword>
<dbReference type="InterPro" id="IPR039774">
    <property type="entry name" value="Sin3-like"/>
</dbReference>
<dbReference type="PROSITE" id="PS51477">
    <property type="entry name" value="PAH"/>
    <property type="match status" value="3"/>
</dbReference>
<dbReference type="SMART" id="SM00761">
    <property type="entry name" value="HDAC_interact"/>
    <property type="match status" value="1"/>
</dbReference>
<evidence type="ECO:0000256" key="8">
    <source>
        <dbReference type="SAM" id="MobiDB-lite"/>
    </source>
</evidence>
<keyword evidence="2" id="KW-0678">Repressor</keyword>